<dbReference type="NCBIfam" id="TIGR02592">
    <property type="entry name" value="cas_Cas5h"/>
    <property type="match status" value="1"/>
</dbReference>
<proteinExistence type="predicted"/>
<dbReference type="EMBL" id="SMGQ01000011">
    <property type="protein sequence ID" value="TCK98665.1"/>
    <property type="molecule type" value="Genomic_DNA"/>
</dbReference>
<gene>
    <name evidence="2" type="ORF">EDC19_1098</name>
</gene>
<evidence type="ECO:0000313" key="2">
    <source>
        <dbReference type="EMBL" id="TCK98665.1"/>
    </source>
</evidence>
<evidence type="ECO:0000256" key="1">
    <source>
        <dbReference type="ARBA" id="ARBA00023118"/>
    </source>
</evidence>
<dbReference type="Proteomes" id="UP000294545">
    <property type="component" value="Unassembled WGS sequence"/>
</dbReference>
<dbReference type="InterPro" id="IPR013421">
    <property type="entry name" value="CRISPR-assoc_prot_Cas5_HALMA"/>
</dbReference>
<dbReference type="NCBIfam" id="TIGR02593">
    <property type="entry name" value="CRISPR_cas5"/>
    <property type="match status" value="1"/>
</dbReference>
<sequence length="250" mass="28742">MRGLAFRLEGKTAFFKKPEVNSYVYMTYNNIHKVALLGLLGAIIGLDGYYEQYVYNKNNTSKLAYPEFYEKLNPLKVAIVPLSEKGSFTKKLQTFNNSVGYASKEEGGNLIVNEYWLEHPRWEIYLLSENEALIDDIGQYILNNQTVYTPYLGKNDHLADINNSRTVEINPAKTINQVNSLVPLKLIQCSNSRRGQANNAFLSKEALPYKMTPELNMYENEIFAFTNQKIESVKETTSFYEADNKVLYMF</sequence>
<dbReference type="GO" id="GO:0051607">
    <property type="term" value="P:defense response to virus"/>
    <property type="evidence" value="ECO:0007669"/>
    <property type="project" value="UniProtKB-KW"/>
</dbReference>
<keyword evidence="1" id="KW-0051">Antiviral defense</keyword>
<dbReference type="InterPro" id="IPR013422">
    <property type="entry name" value="CRISPR-assoc_prot_Cas5_N"/>
</dbReference>
<keyword evidence="3" id="KW-1185">Reference proteome</keyword>
<dbReference type="RefSeq" id="WP_132281670.1">
    <property type="nucleotide sequence ID" value="NZ_SMGQ01000011.1"/>
</dbReference>
<dbReference type="AlphaFoldDB" id="A0A4R1MZP8"/>
<reference evidence="2 3" key="1">
    <citation type="submission" date="2019-03" db="EMBL/GenBank/DDBJ databases">
        <title>Genomic Encyclopedia of Type Strains, Phase IV (KMG-IV): sequencing the most valuable type-strain genomes for metagenomic binning, comparative biology and taxonomic classification.</title>
        <authorList>
            <person name="Goeker M."/>
        </authorList>
    </citation>
    <scope>NUCLEOTIDE SEQUENCE [LARGE SCALE GENOMIC DNA]</scope>
    <source>
        <strain evidence="2 3">DSM 24176</strain>
    </source>
</reference>
<comment type="caution">
    <text evidence="2">The sequence shown here is derived from an EMBL/GenBank/DDBJ whole genome shotgun (WGS) entry which is preliminary data.</text>
</comment>
<protein>
    <submittedName>
        <fullName evidence="2">CRISPR-associated protein Cas5h</fullName>
    </submittedName>
</protein>
<name>A0A4R1MZP8_9FIRM</name>
<dbReference type="OrthoDB" id="5363158at2"/>
<organism evidence="2 3">
    <name type="scientific">Natranaerovirga hydrolytica</name>
    <dbReference type="NCBI Taxonomy" id="680378"/>
    <lineage>
        <taxon>Bacteria</taxon>
        <taxon>Bacillati</taxon>
        <taxon>Bacillota</taxon>
        <taxon>Clostridia</taxon>
        <taxon>Lachnospirales</taxon>
        <taxon>Natranaerovirgaceae</taxon>
        <taxon>Natranaerovirga</taxon>
    </lineage>
</organism>
<accession>A0A4R1MZP8</accession>
<evidence type="ECO:0000313" key="3">
    <source>
        <dbReference type="Proteomes" id="UP000294545"/>
    </source>
</evidence>